<dbReference type="SUPFAM" id="SSF53613">
    <property type="entry name" value="Ribokinase-like"/>
    <property type="match status" value="1"/>
</dbReference>
<evidence type="ECO:0000259" key="12">
    <source>
        <dbReference type="Pfam" id="PF00294"/>
    </source>
</evidence>
<dbReference type="GO" id="GO:0004001">
    <property type="term" value="F:adenosine kinase activity"/>
    <property type="evidence" value="ECO:0007669"/>
    <property type="project" value="UniProtKB-UniRule"/>
</dbReference>
<gene>
    <name evidence="13" type="ORF">g.10666</name>
</gene>
<evidence type="ECO:0000256" key="7">
    <source>
        <dbReference type="ARBA" id="ARBA00022777"/>
    </source>
</evidence>
<evidence type="ECO:0000256" key="5">
    <source>
        <dbReference type="ARBA" id="ARBA00022726"/>
    </source>
</evidence>
<dbReference type="Gene3D" id="3.30.1110.10">
    <property type="match status" value="1"/>
</dbReference>
<dbReference type="EMBL" id="GEDC01010194">
    <property type="protein sequence ID" value="JAS27104.1"/>
    <property type="molecule type" value="Transcribed_RNA"/>
</dbReference>
<accession>A0A1B6DN45</accession>
<comment type="pathway">
    <text evidence="1 11">Purine metabolism; AMP biosynthesis via salvage pathway; AMP from adenosine: step 1/1.</text>
</comment>
<dbReference type="UniPathway" id="UPA00588">
    <property type="reaction ID" value="UER00659"/>
</dbReference>
<comment type="subunit">
    <text evidence="11">Monomer.</text>
</comment>
<evidence type="ECO:0000256" key="2">
    <source>
        <dbReference type="ARBA" id="ARBA00010688"/>
    </source>
</evidence>
<evidence type="ECO:0000256" key="3">
    <source>
        <dbReference type="ARBA" id="ARBA00012119"/>
    </source>
</evidence>
<sequence length="346" mass="38263">MDGMIREGMLLGMGNPLLDLSANVDDQFLKKYNLKANDAILAEDKHMKLYEELVQNYKVDYIAGGAVQNALRVAQWVLNKPKVTSFFGCIGRDKFGQILTDKALQDGVNVQYQHNDKEPTGTCAVLITKNGANRSLCANLAAANCFTPDHIRLPENKKIIQNADYFYISGFFLTVSVESILEVAQSALQRNKIFIMNLSAPFLCKFFKTQQMQTLPYVDILFGNETEAAEFASEQGLGVKDLHEIAIKISELPKQNTSRPRIVIITQGTNPVILCQGGKTKEFPVVHLPPDQVVDTNGAGDAFVGGFLAQYLKSEPLEKCIRCGIWAATEIVKRSGCTFEGPANFE</sequence>
<keyword evidence="8 11" id="KW-0067">ATP-binding</keyword>
<comment type="catalytic activity">
    <reaction evidence="11">
        <text>adenosine + ATP = AMP + ADP + H(+)</text>
        <dbReference type="Rhea" id="RHEA:20824"/>
        <dbReference type="ChEBI" id="CHEBI:15378"/>
        <dbReference type="ChEBI" id="CHEBI:16335"/>
        <dbReference type="ChEBI" id="CHEBI:30616"/>
        <dbReference type="ChEBI" id="CHEBI:456215"/>
        <dbReference type="ChEBI" id="CHEBI:456216"/>
        <dbReference type="EC" id="2.7.1.20"/>
    </reaction>
</comment>
<comment type="cofactor">
    <cofactor evidence="11">
        <name>Mg(2+)</name>
        <dbReference type="ChEBI" id="CHEBI:18420"/>
    </cofactor>
    <text evidence="11">Binds 3 Mg(2+) ions per subunit.</text>
</comment>
<evidence type="ECO:0000256" key="11">
    <source>
        <dbReference type="RuleBase" id="RU368116"/>
    </source>
</evidence>
<dbReference type="FunFam" id="3.30.1110.10:FF:000001">
    <property type="entry name" value="Adenosine kinase a"/>
    <property type="match status" value="1"/>
</dbReference>
<dbReference type="PRINTS" id="PR00989">
    <property type="entry name" value="ADENOKINASE"/>
</dbReference>
<evidence type="ECO:0000256" key="4">
    <source>
        <dbReference type="ARBA" id="ARBA00022679"/>
    </source>
</evidence>
<name>A0A1B6DN45_9HEMI</name>
<dbReference type="FunFam" id="3.40.1190.20:FF:000006">
    <property type="entry name" value="Adenosine kinase 2"/>
    <property type="match status" value="1"/>
</dbReference>
<dbReference type="GO" id="GO:0005634">
    <property type="term" value="C:nucleus"/>
    <property type="evidence" value="ECO:0007669"/>
    <property type="project" value="UniProtKB-SubCell"/>
</dbReference>
<dbReference type="Pfam" id="PF00294">
    <property type="entry name" value="PfkB"/>
    <property type="match status" value="1"/>
</dbReference>
<dbReference type="InterPro" id="IPR029056">
    <property type="entry name" value="Ribokinase-like"/>
</dbReference>
<keyword evidence="7 11" id="KW-0418">Kinase</keyword>
<feature type="domain" description="Carbohydrate kinase PfkB" evidence="12">
    <location>
        <begin position="31"/>
        <end position="339"/>
    </location>
</feature>
<protein>
    <recommendedName>
        <fullName evidence="3 11">Adenosine kinase</fullName>
        <shortName evidence="11">AK</shortName>
        <ecNumber evidence="3 11">2.7.1.20</ecNumber>
    </recommendedName>
    <alternativeName>
        <fullName evidence="11">Adenosine 5'-phosphotransferase</fullName>
    </alternativeName>
</protein>
<evidence type="ECO:0000256" key="6">
    <source>
        <dbReference type="ARBA" id="ARBA00022741"/>
    </source>
</evidence>
<dbReference type="InterPro" id="IPR011611">
    <property type="entry name" value="PfkB_dom"/>
</dbReference>
<dbReference type="PANTHER" id="PTHR45769">
    <property type="entry name" value="ADENOSINE KINASE"/>
    <property type="match status" value="1"/>
</dbReference>
<evidence type="ECO:0000313" key="13">
    <source>
        <dbReference type="EMBL" id="JAS27104.1"/>
    </source>
</evidence>
<dbReference type="GO" id="GO:0044209">
    <property type="term" value="P:AMP salvage"/>
    <property type="evidence" value="ECO:0007669"/>
    <property type="project" value="UniProtKB-UniRule"/>
</dbReference>
<dbReference type="Gene3D" id="3.40.1190.20">
    <property type="match status" value="1"/>
</dbReference>
<dbReference type="GO" id="GO:0005829">
    <property type="term" value="C:cytosol"/>
    <property type="evidence" value="ECO:0007669"/>
    <property type="project" value="TreeGrafter"/>
</dbReference>
<comment type="similarity">
    <text evidence="2 11">Belongs to the carbohydrate kinase PfkB family.</text>
</comment>
<dbReference type="EC" id="2.7.1.20" evidence="3 11"/>
<comment type="function">
    <text evidence="11">ATP dependent phosphorylation of adenosine and other related nucleoside analogs to monophosphate derivatives.</text>
</comment>
<evidence type="ECO:0000256" key="1">
    <source>
        <dbReference type="ARBA" id="ARBA00004801"/>
    </source>
</evidence>
<keyword evidence="5 11" id="KW-0660">Purine salvage</keyword>
<keyword evidence="9 11" id="KW-0460">Magnesium</keyword>
<keyword evidence="11" id="KW-0539">Nucleus</keyword>
<dbReference type="PROSITE" id="PS00584">
    <property type="entry name" value="PFKB_KINASES_2"/>
    <property type="match status" value="1"/>
</dbReference>
<dbReference type="InterPro" id="IPR001805">
    <property type="entry name" value="Adenokinase"/>
</dbReference>
<dbReference type="GO" id="GO:0006169">
    <property type="term" value="P:adenosine salvage"/>
    <property type="evidence" value="ECO:0007669"/>
    <property type="project" value="UniProtKB-ARBA"/>
</dbReference>
<evidence type="ECO:0000256" key="10">
    <source>
        <dbReference type="PIRSR" id="PIRSR601805-1"/>
    </source>
</evidence>
<keyword evidence="4 11" id="KW-0808">Transferase</keyword>
<dbReference type="InterPro" id="IPR002173">
    <property type="entry name" value="Carboh/pur_kinase_PfkB_CS"/>
</dbReference>
<comment type="subcellular location">
    <subcellularLocation>
        <location evidence="11">Nucleus</location>
    </subcellularLocation>
</comment>
<reference evidence="13" key="1">
    <citation type="submission" date="2015-12" db="EMBL/GenBank/DDBJ databases">
        <title>De novo transcriptome assembly of four potential Pierce s Disease insect vectors from Arizona vineyards.</title>
        <authorList>
            <person name="Tassone E.E."/>
        </authorList>
    </citation>
    <scope>NUCLEOTIDE SEQUENCE</scope>
</reference>
<evidence type="ECO:0000256" key="9">
    <source>
        <dbReference type="ARBA" id="ARBA00022842"/>
    </source>
</evidence>
<dbReference type="GO" id="GO:0005524">
    <property type="term" value="F:ATP binding"/>
    <property type="evidence" value="ECO:0007669"/>
    <property type="project" value="UniProtKB-UniRule"/>
</dbReference>
<dbReference type="AlphaFoldDB" id="A0A1B6DN45"/>
<dbReference type="PANTHER" id="PTHR45769:SF3">
    <property type="entry name" value="ADENOSINE KINASE"/>
    <property type="match status" value="1"/>
</dbReference>
<evidence type="ECO:0000256" key="8">
    <source>
        <dbReference type="ARBA" id="ARBA00022840"/>
    </source>
</evidence>
<proteinExistence type="inferred from homology"/>
<dbReference type="GO" id="GO:0006144">
    <property type="term" value="P:purine nucleobase metabolic process"/>
    <property type="evidence" value="ECO:0007669"/>
    <property type="project" value="TreeGrafter"/>
</dbReference>
<keyword evidence="6 11" id="KW-0547">Nucleotide-binding</keyword>
<feature type="active site" description="Proton acceptor" evidence="10">
    <location>
        <position position="301"/>
    </location>
</feature>
<organism evidence="13">
    <name type="scientific">Clastoptera arizonana</name>
    <name type="common">Arizona spittle bug</name>
    <dbReference type="NCBI Taxonomy" id="38151"/>
    <lineage>
        <taxon>Eukaryota</taxon>
        <taxon>Metazoa</taxon>
        <taxon>Ecdysozoa</taxon>
        <taxon>Arthropoda</taxon>
        <taxon>Hexapoda</taxon>
        <taxon>Insecta</taxon>
        <taxon>Pterygota</taxon>
        <taxon>Neoptera</taxon>
        <taxon>Paraneoptera</taxon>
        <taxon>Hemiptera</taxon>
        <taxon>Auchenorrhyncha</taxon>
        <taxon>Cercopoidea</taxon>
        <taxon>Clastopteridae</taxon>
        <taxon>Clastoptera</taxon>
    </lineage>
</organism>
<dbReference type="CDD" id="cd01168">
    <property type="entry name" value="adenosine_kinase"/>
    <property type="match status" value="1"/>
</dbReference>